<evidence type="ECO:0000313" key="15">
    <source>
        <dbReference type="Proteomes" id="UP000570361"/>
    </source>
</evidence>
<dbReference type="Gene3D" id="3.30.930.10">
    <property type="entry name" value="Bira Bifunctional Protein, Domain 2"/>
    <property type="match status" value="2"/>
</dbReference>
<dbReference type="FunFam" id="3.40.50.800:FF:000011">
    <property type="entry name" value="Proline--tRNA ligase"/>
    <property type="match status" value="1"/>
</dbReference>
<evidence type="ECO:0000256" key="6">
    <source>
        <dbReference type="ARBA" id="ARBA00022840"/>
    </source>
</evidence>
<dbReference type="GO" id="GO:0016740">
    <property type="term" value="F:transferase activity"/>
    <property type="evidence" value="ECO:0007669"/>
    <property type="project" value="UniProtKB-ARBA"/>
</dbReference>
<dbReference type="NCBIfam" id="TIGR00409">
    <property type="entry name" value="proS_fam_II"/>
    <property type="match status" value="1"/>
</dbReference>
<dbReference type="SUPFAM" id="SSF52954">
    <property type="entry name" value="Class II aaRS ABD-related"/>
    <property type="match status" value="1"/>
</dbReference>
<dbReference type="RefSeq" id="WP_183601101.1">
    <property type="nucleotide sequence ID" value="NZ_JACHXK010000006.1"/>
</dbReference>
<dbReference type="InterPro" id="IPR033730">
    <property type="entry name" value="ProRS_core_prok"/>
</dbReference>
<dbReference type="SUPFAM" id="SSF55826">
    <property type="entry name" value="YbaK/ProRS associated domain"/>
    <property type="match status" value="1"/>
</dbReference>
<dbReference type="InterPro" id="IPR002314">
    <property type="entry name" value="aa-tRNA-synt_IIb"/>
</dbReference>
<evidence type="ECO:0000256" key="4">
    <source>
        <dbReference type="ARBA" id="ARBA00022598"/>
    </source>
</evidence>
<dbReference type="PROSITE" id="PS50862">
    <property type="entry name" value="AA_TRNA_LIGASE_II"/>
    <property type="match status" value="1"/>
</dbReference>
<gene>
    <name evidence="12" type="primary">proS</name>
    <name evidence="14" type="ORF">FHS18_003314</name>
</gene>
<dbReference type="Pfam" id="PF04073">
    <property type="entry name" value="tRNA_edit"/>
    <property type="match status" value="1"/>
</dbReference>
<sequence length="569" mass="63357">MTKQSQLFAPTLRENPADAEAISHQLLIRAGYIRQLSAGVYSLLPLGRRALRRLETIIREEMEAAGAQEVLLPALQPAELWRQSGRYNVYGPELIRLTDRNSREFALGPTHEEVITALVDQEISAYRKLPVMLYQIQTKFRDERRPRFGLLRVKEFLMKDAYSFDTSWEGLAVNYDAMYKAYHRIFERCGLRFKAVEADAGAIGGEGGTHEFMAFAESGEDTILACDSCGYGANVEKAEADAPAASAADDQVSTHHMEKFHTPDTRTIQDLHDKLGLRPEQVVKTLIYMADNRPYAVLVRGDHEANETKLKHVLDAEELTLADAEQVRLATNAPVGFAGPVGLNIPIVADYAVAAMGEMIVGANEQDYHIRHVAPGRDVRFTQVADCRNVIHGDACPRCRASLSERRGIEIGHVFKLGTKYSDSMQATYIDEQGEAQPFIMGCYGIGVTRLLAAIVEQRYDENGIIWPAEVAPFQVHVIPVSMQDETQVAVSTEFVQRFRGAGYDVLLDDRDERFGVKLKDADLIGLPIRIVVGKTAGDGIVELKQRDSSDVSKMKLEEAISFVAEKLR</sequence>
<keyword evidence="5 12" id="KW-0547">Nucleotide-binding</keyword>
<comment type="subcellular location">
    <subcellularLocation>
        <location evidence="1 12">Cytoplasm</location>
    </subcellularLocation>
</comment>
<dbReference type="CDD" id="cd00861">
    <property type="entry name" value="ProRS_anticodon_short"/>
    <property type="match status" value="1"/>
</dbReference>
<dbReference type="HAMAP" id="MF_01569">
    <property type="entry name" value="Pro_tRNA_synth_type1"/>
    <property type="match status" value="1"/>
</dbReference>
<dbReference type="EC" id="6.1.1.15" evidence="12"/>
<dbReference type="InterPro" id="IPR050062">
    <property type="entry name" value="Pro-tRNA_synthetase"/>
</dbReference>
<evidence type="ECO:0000256" key="7">
    <source>
        <dbReference type="ARBA" id="ARBA00022917"/>
    </source>
</evidence>
<dbReference type="InterPro" id="IPR036754">
    <property type="entry name" value="YbaK/aa-tRNA-synt-asso_dom_sf"/>
</dbReference>
<name>A0A7W5B043_9BACL</name>
<dbReference type="GO" id="GO:0005524">
    <property type="term" value="F:ATP binding"/>
    <property type="evidence" value="ECO:0007669"/>
    <property type="project" value="UniProtKB-UniRule"/>
</dbReference>
<dbReference type="InterPro" id="IPR045864">
    <property type="entry name" value="aa-tRNA-synth_II/BPL/LPL"/>
</dbReference>
<evidence type="ECO:0000256" key="2">
    <source>
        <dbReference type="ARBA" id="ARBA00011738"/>
    </source>
</evidence>
<reference evidence="14 15" key="1">
    <citation type="submission" date="2020-08" db="EMBL/GenBank/DDBJ databases">
        <title>Genomic Encyclopedia of Type Strains, Phase III (KMG-III): the genomes of soil and plant-associated and newly described type strains.</title>
        <authorList>
            <person name="Whitman W."/>
        </authorList>
    </citation>
    <scope>NUCLEOTIDE SEQUENCE [LARGE SCALE GENOMIC DNA]</scope>
    <source>
        <strain evidence="14 15">CECT 5862</strain>
    </source>
</reference>
<dbReference type="GO" id="GO:0002161">
    <property type="term" value="F:aminoacyl-tRNA deacylase activity"/>
    <property type="evidence" value="ECO:0007669"/>
    <property type="project" value="InterPro"/>
</dbReference>
<keyword evidence="6 12" id="KW-0067">ATP-binding</keyword>
<dbReference type="Pfam" id="PF00587">
    <property type="entry name" value="tRNA-synt_2b"/>
    <property type="match status" value="1"/>
</dbReference>
<dbReference type="GO" id="GO:0005829">
    <property type="term" value="C:cytosol"/>
    <property type="evidence" value="ECO:0007669"/>
    <property type="project" value="TreeGrafter"/>
</dbReference>
<keyword evidence="8 12" id="KW-0030">Aminoacyl-tRNA synthetase</keyword>
<evidence type="ECO:0000259" key="13">
    <source>
        <dbReference type="PROSITE" id="PS50862"/>
    </source>
</evidence>
<dbReference type="PANTHER" id="PTHR42753">
    <property type="entry name" value="MITOCHONDRIAL RIBOSOME PROTEIN L39/PROLYL-TRNA LIGASE FAMILY MEMBER"/>
    <property type="match status" value="1"/>
</dbReference>
<dbReference type="PRINTS" id="PR01046">
    <property type="entry name" value="TRNASYNTHPRO"/>
</dbReference>
<dbReference type="GO" id="GO:0140096">
    <property type="term" value="F:catalytic activity, acting on a protein"/>
    <property type="evidence" value="ECO:0007669"/>
    <property type="project" value="UniProtKB-ARBA"/>
</dbReference>
<comment type="catalytic activity">
    <reaction evidence="9 12">
        <text>tRNA(Pro) + L-proline + ATP = L-prolyl-tRNA(Pro) + AMP + diphosphate</text>
        <dbReference type="Rhea" id="RHEA:14305"/>
        <dbReference type="Rhea" id="RHEA-COMP:9700"/>
        <dbReference type="Rhea" id="RHEA-COMP:9702"/>
        <dbReference type="ChEBI" id="CHEBI:30616"/>
        <dbReference type="ChEBI" id="CHEBI:33019"/>
        <dbReference type="ChEBI" id="CHEBI:60039"/>
        <dbReference type="ChEBI" id="CHEBI:78442"/>
        <dbReference type="ChEBI" id="CHEBI:78532"/>
        <dbReference type="ChEBI" id="CHEBI:456215"/>
        <dbReference type="EC" id="6.1.1.15"/>
    </reaction>
</comment>
<dbReference type="SUPFAM" id="SSF55681">
    <property type="entry name" value="Class II aaRS and biotin synthetases"/>
    <property type="match status" value="1"/>
</dbReference>
<dbReference type="InterPro" id="IPR006195">
    <property type="entry name" value="aa-tRNA-synth_II"/>
</dbReference>
<dbReference type="Proteomes" id="UP000570361">
    <property type="component" value="Unassembled WGS sequence"/>
</dbReference>
<comment type="domain">
    <text evidence="12">Consists of three domains: the N-terminal catalytic domain, the editing domain and the C-terminal anticodon-binding domain.</text>
</comment>
<comment type="caution">
    <text evidence="14">The sequence shown here is derived from an EMBL/GenBank/DDBJ whole genome shotgun (WGS) entry which is preliminary data.</text>
</comment>
<dbReference type="GO" id="GO:0004827">
    <property type="term" value="F:proline-tRNA ligase activity"/>
    <property type="evidence" value="ECO:0007669"/>
    <property type="project" value="UniProtKB-UniRule"/>
</dbReference>
<evidence type="ECO:0000313" key="14">
    <source>
        <dbReference type="EMBL" id="MBB3111246.1"/>
    </source>
</evidence>
<proteinExistence type="inferred from homology"/>
<evidence type="ECO:0000256" key="3">
    <source>
        <dbReference type="ARBA" id="ARBA00022490"/>
    </source>
</evidence>
<keyword evidence="3 12" id="KW-0963">Cytoplasm</keyword>
<dbReference type="InterPro" id="IPR002316">
    <property type="entry name" value="Pro-tRNA-ligase_IIa"/>
</dbReference>
<accession>A0A7W5B043</accession>
<dbReference type="FunFam" id="3.30.930.10:FF:000065">
    <property type="entry name" value="Proline--tRNA ligase"/>
    <property type="match status" value="1"/>
</dbReference>
<comment type="subunit">
    <text evidence="2 12">Homodimer.</text>
</comment>
<evidence type="ECO:0000256" key="11">
    <source>
        <dbReference type="ARBA" id="ARBA00060755"/>
    </source>
</evidence>
<dbReference type="GO" id="GO:0006433">
    <property type="term" value="P:prolyl-tRNA aminoacylation"/>
    <property type="evidence" value="ECO:0007669"/>
    <property type="project" value="UniProtKB-UniRule"/>
</dbReference>
<dbReference type="Gene3D" id="3.40.50.800">
    <property type="entry name" value="Anticodon-binding domain"/>
    <property type="match status" value="1"/>
</dbReference>
<dbReference type="CDD" id="cd04334">
    <property type="entry name" value="ProRS-INS"/>
    <property type="match status" value="1"/>
</dbReference>
<keyword evidence="7 12" id="KW-0648">Protein biosynthesis</keyword>
<dbReference type="EMBL" id="JACHXK010000006">
    <property type="protein sequence ID" value="MBB3111246.1"/>
    <property type="molecule type" value="Genomic_DNA"/>
</dbReference>
<dbReference type="InterPro" id="IPR004154">
    <property type="entry name" value="Anticodon-bd"/>
</dbReference>
<dbReference type="Pfam" id="PF03129">
    <property type="entry name" value="HGTP_anticodon"/>
    <property type="match status" value="1"/>
</dbReference>
<evidence type="ECO:0000256" key="1">
    <source>
        <dbReference type="ARBA" id="ARBA00004496"/>
    </source>
</evidence>
<evidence type="ECO:0000256" key="10">
    <source>
        <dbReference type="ARBA" id="ARBA00053664"/>
    </source>
</evidence>
<protein>
    <recommendedName>
        <fullName evidence="12">Proline--tRNA ligase</fullName>
        <ecNumber evidence="12">6.1.1.15</ecNumber>
    </recommendedName>
    <alternativeName>
        <fullName evidence="12">Prolyl-tRNA synthetase</fullName>
        <shortName evidence="12">ProRS</shortName>
    </alternativeName>
</protein>
<keyword evidence="4 12" id="KW-0436">Ligase</keyword>
<organism evidence="14 15">
    <name type="scientific">Paenibacillus phyllosphaerae</name>
    <dbReference type="NCBI Taxonomy" id="274593"/>
    <lineage>
        <taxon>Bacteria</taxon>
        <taxon>Bacillati</taxon>
        <taxon>Bacillota</taxon>
        <taxon>Bacilli</taxon>
        <taxon>Bacillales</taxon>
        <taxon>Paenibacillaceae</taxon>
        <taxon>Paenibacillus</taxon>
    </lineage>
</organism>
<comment type="function">
    <text evidence="10 12">Catalyzes the attachment of proline to tRNA(Pro) in a two-step reaction: proline is first activated by ATP to form Pro-AMP and then transferred to the acceptor end of tRNA(Pro). As ProRS can inadvertently accommodate and process non-cognate amino acids such as alanine and cysteine, to avoid such errors it has two additional distinct editing activities against alanine. One activity is designated as 'pretransfer' editing and involves the tRNA(Pro)-independent hydrolysis of activated Ala-AMP. The other activity is designated 'posttransfer' editing and involves deacylation of mischarged Ala-tRNA(Pro). The misacylated Cys-tRNA(Pro) is not edited by ProRS.</text>
</comment>
<dbReference type="InterPro" id="IPR044140">
    <property type="entry name" value="ProRS_anticodon_short"/>
</dbReference>
<dbReference type="InterPro" id="IPR007214">
    <property type="entry name" value="YbaK/aa-tRNA-synth-assoc-dom"/>
</dbReference>
<evidence type="ECO:0000256" key="12">
    <source>
        <dbReference type="HAMAP-Rule" id="MF_01569"/>
    </source>
</evidence>
<dbReference type="InterPro" id="IPR023717">
    <property type="entry name" value="Pro-tRNA-Synthase_IIa_type1"/>
</dbReference>
<keyword evidence="15" id="KW-1185">Reference proteome</keyword>
<feature type="domain" description="Aminoacyl-transfer RNA synthetases class-II family profile" evidence="13">
    <location>
        <begin position="39"/>
        <end position="468"/>
    </location>
</feature>
<dbReference type="FunFam" id="3.30.930.10:FF:000066">
    <property type="entry name" value="Proline--tRNA ligase"/>
    <property type="match status" value="1"/>
</dbReference>
<dbReference type="AlphaFoldDB" id="A0A7W5B043"/>
<dbReference type="PANTHER" id="PTHR42753:SF2">
    <property type="entry name" value="PROLINE--TRNA LIGASE"/>
    <property type="match status" value="1"/>
</dbReference>
<dbReference type="InterPro" id="IPR036621">
    <property type="entry name" value="Anticodon-bd_dom_sf"/>
</dbReference>
<comment type="similarity">
    <text evidence="11 12">Belongs to the class-II aminoacyl-tRNA synthetase family. ProS type 1 subfamily.</text>
</comment>
<evidence type="ECO:0000256" key="9">
    <source>
        <dbReference type="ARBA" id="ARBA00047671"/>
    </source>
</evidence>
<dbReference type="NCBIfam" id="NF006625">
    <property type="entry name" value="PRK09194.1"/>
    <property type="match status" value="1"/>
</dbReference>
<evidence type="ECO:0000256" key="8">
    <source>
        <dbReference type="ARBA" id="ARBA00023146"/>
    </source>
</evidence>
<evidence type="ECO:0000256" key="5">
    <source>
        <dbReference type="ARBA" id="ARBA00022741"/>
    </source>
</evidence>
<dbReference type="CDD" id="cd00779">
    <property type="entry name" value="ProRS_core_prok"/>
    <property type="match status" value="1"/>
</dbReference>
<dbReference type="InterPro" id="IPR004500">
    <property type="entry name" value="Pro-tRNA-synth_IIa_bac-type"/>
</dbReference>